<dbReference type="GO" id="GO:0016020">
    <property type="term" value="C:membrane"/>
    <property type="evidence" value="ECO:0007669"/>
    <property type="project" value="UniProtKB-SubCell"/>
</dbReference>
<accession>A0A5N6QVI1</accession>
<evidence type="ECO:0000256" key="1">
    <source>
        <dbReference type="ARBA" id="ARBA00004141"/>
    </source>
</evidence>
<feature type="transmembrane region" description="Helical" evidence="7">
    <location>
        <begin position="657"/>
        <end position="678"/>
    </location>
</feature>
<feature type="transmembrane region" description="Helical" evidence="7">
    <location>
        <begin position="719"/>
        <end position="742"/>
    </location>
</feature>
<feature type="domain" description="EamA" evidence="8">
    <location>
        <begin position="25"/>
        <end position="153"/>
    </location>
</feature>
<dbReference type="AlphaFoldDB" id="A0A5N6QVI1"/>
<dbReference type="Pfam" id="PF00892">
    <property type="entry name" value="EamA"/>
    <property type="match status" value="1"/>
</dbReference>
<feature type="transmembrane region" description="Helical" evidence="7">
    <location>
        <begin position="748"/>
        <end position="767"/>
    </location>
</feature>
<dbReference type="Proteomes" id="UP000327013">
    <property type="component" value="Chromosome 3"/>
</dbReference>
<dbReference type="InterPro" id="IPR030184">
    <property type="entry name" value="WAT1-related"/>
</dbReference>
<keyword evidence="4 7" id="KW-1133">Transmembrane helix</keyword>
<evidence type="ECO:0000256" key="6">
    <source>
        <dbReference type="SAM" id="MobiDB-lite"/>
    </source>
</evidence>
<keyword evidence="10" id="KW-1185">Reference proteome</keyword>
<evidence type="ECO:0000256" key="5">
    <source>
        <dbReference type="ARBA" id="ARBA00023136"/>
    </source>
</evidence>
<comment type="similarity">
    <text evidence="2">Belongs to the drug/metabolite transporter (DMT) superfamily. Plant drug/metabolite exporter (P-DME) (TC 2.A.7.4) family.</text>
</comment>
<dbReference type="EMBL" id="CM017323">
    <property type="protein sequence ID" value="KAE8021577.1"/>
    <property type="molecule type" value="Genomic_DNA"/>
</dbReference>
<protein>
    <recommendedName>
        <fullName evidence="8">EamA domain-containing protein</fullName>
    </recommendedName>
</protein>
<feature type="transmembrane region" description="Helical" evidence="7">
    <location>
        <begin position="304"/>
        <end position="323"/>
    </location>
</feature>
<dbReference type="GO" id="GO:0022857">
    <property type="term" value="F:transmembrane transporter activity"/>
    <property type="evidence" value="ECO:0007669"/>
    <property type="project" value="InterPro"/>
</dbReference>
<dbReference type="PANTHER" id="PTHR31218">
    <property type="entry name" value="WAT1-RELATED PROTEIN"/>
    <property type="match status" value="1"/>
</dbReference>
<dbReference type="InterPro" id="IPR000620">
    <property type="entry name" value="EamA_dom"/>
</dbReference>
<feature type="transmembrane region" description="Helical" evidence="7">
    <location>
        <begin position="246"/>
        <end position="266"/>
    </location>
</feature>
<feature type="transmembrane region" description="Helical" evidence="7">
    <location>
        <begin position="135"/>
        <end position="155"/>
    </location>
</feature>
<evidence type="ECO:0000256" key="4">
    <source>
        <dbReference type="ARBA" id="ARBA00022989"/>
    </source>
</evidence>
<feature type="transmembrane region" description="Helical" evidence="7">
    <location>
        <begin position="625"/>
        <end position="645"/>
    </location>
</feature>
<evidence type="ECO:0000256" key="2">
    <source>
        <dbReference type="ARBA" id="ARBA00007635"/>
    </source>
</evidence>
<gene>
    <name evidence="9" type="ORF">FH972_007454</name>
</gene>
<feature type="transmembrane region" description="Helical" evidence="7">
    <location>
        <begin position="213"/>
        <end position="234"/>
    </location>
</feature>
<feature type="transmembrane region" description="Helical" evidence="7">
    <location>
        <begin position="181"/>
        <end position="201"/>
    </location>
</feature>
<evidence type="ECO:0000256" key="7">
    <source>
        <dbReference type="SAM" id="Phobius"/>
    </source>
</evidence>
<evidence type="ECO:0000313" key="9">
    <source>
        <dbReference type="EMBL" id="KAE8021577.1"/>
    </source>
</evidence>
<dbReference type="InterPro" id="IPR037185">
    <property type="entry name" value="EmrE-like"/>
</dbReference>
<dbReference type="SUPFAM" id="SSF103481">
    <property type="entry name" value="Multidrug resistance efflux transporter EmrE"/>
    <property type="match status" value="3"/>
</dbReference>
<feature type="transmembrane region" description="Helical" evidence="7">
    <location>
        <begin position="38"/>
        <end position="58"/>
    </location>
</feature>
<comment type="subcellular location">
    <subcellularLocation>
        <location evidence="1">Membrane</location>
        <topology evidence="1">Multi-pass membrane protein</topology>
    </subcellularLocation>
</comment>
<feature type="transmembrane region" description="Helical" evidence="7">
    <location>
        <begin position="103"/>
        <end position="123"/>
    </location>
</feature>
<keyword evidence="5 7" id="KW-0472">Membrane</keyword>
<proteinExistence type="inferred from homology"/>
<feature type="transmembrane region" description="Helical" evidence="7">
    <location>
        <begin position="684"/>
        <end position="707"/>
    </location>
</feature>
<dbReference type="OrthoDB" id="1728340at2759"/>
<feature type="region of interest" description="Disordered" evidence="6">
    <location>
        <begin position="779"/>
        <end position="806"/>
    </location>
</feature>
<feature type="compositionally biased region" description="Polar residues" evidence="6">
    <location>
        <begin position="796"/>
        <end position="806"/>
    </location>
</feature>
<evidence type="ECO:0000256" key="3">
    <source>
        <dbReference type="ARBA" id="ARBA00022692"/>
    </source>
</evidence>
<organism evidence="9 10">
    <name type="scientific">Carpinus fangiana</name>
    <dbReference type="NCBI Taxonomy" id="176857"/>
    <lineage>
        <taxon>Eukaryota</taxon>
        <taxon>Viridiplantae</taxon>
        <taxon>Streptophyta</taxon>
        <taxon>Embryophyta</taxon>
        <taxon>Tracheophyta</taxon>
        <taxon>Spermatophyta</taxon>
        <taxon>Magnoliopsida</taxon>
        <taxon>eudicotyledons</taxon>
        <taxon>Gunneridae</taxon>
        <taxon>Pentapetalae</taxon>
        <taxon>rosids</taxon>
        <taxon>fabids</taxon>
        <taxon>Fagales</taxon>
        <taxon>Betulaceae</taxon>
        <taxon>Carpinus</taxon>
    </lineage>
</organism>
<evidence type="ECO:0000259" key="8">
    <source>
        <dbReference type="Pfam" id="PF00892"/>
    </source>
</evidence>
<feature type="transmembrane region" description="Helical" evidence="7">
    <location>
        <begin position="579"/>
        <end position="599"/>
    </location>
</feature>
<evidence type="ECO:0000313" key="10">
    <source>
        <dbReference type="Proteomes" id="UP000327013"/>
    </source>
</evidence>
<name>A0A5N6QVI1_9ROSI</name>
<reference evidence="9 10" key="1">
    <citation type="submission" date="2019-06" db="EMBL/GenBank/DDBJ databases">
        <title>A chromosomal-level reference genome of Carpinus fangiana (Coryloideae, Betulaceae).</title>
        <authorList>
            <person name="Yang X."/>
            <person name="Wang Z."/>
            <person name="Zhang L."/>
            <person name="Hao G."/>
            <person name="Liu J."/>
            <person name="Yang Y."/>
        </authorList>
    </citation>
    <scope>NUCLEOTIDE SEQUENCE [LARGE SCALE GENOMIC DNA]</scope>
    <source>
        <strain evidence="9">Cfa_2016G</strain>
        <tissue evidence="9">Leaf</tissue>
    </source>
</reference>
<feature type="transmembrane region" description="Helical" evidence="7">
    <location>
        <begin position="278"/>
        <end position="298"/>
    </location>
</feature>
<keyword evidence="3 7" id="KW-0812">Transmembrane</keyword>
<sequence length="806" mass="86776">MARGNGYRDVLPFSAMVTMECTNVGLNTLFKAATLKGMSYHVFVVYAYAIAAIVLLPAPFISRRSRVLPPLSFSILSKIGLLGLIGSSSQIMGYTGINYSSPTLASAISNLVPAFTFILAILFRMEKIDLRGTSSLAKILGTIVSISGAFIVTLYKGPPIAISQPSSASLHQPLNSLKSDWVIGGLLLTAEYILLPLWYIVQTQIMKEYPNELTVIFFYNLSVSLIAAVVGLITERNSSAWRLGPNIALVSVVCSGLFGSCLNNIVHAWALHLKGPVYVAMFKPLSIAIAVAMGVMFLGDTLHLGSLVGATIISIGFYTLMWGKAKEEIGEDYGVNSLESPSTTQKVPLLQSYKTESNKGQMITNEGLIFCTFPKIFTQVLRSSDIAEEKPRSNPTFFPFTVMSALTNNSSRPPLYCQDSSGTNRSSRLCLVSLCVGGLGVREQEMARGNGYRDVLPFSAMVTMECTNVGLNTLFKAATLKGMSYHVFVVYAYAIAAIRKEVTSGSKVFGQVNSTLGSRDCSKICPGTSAGVSLVPCSNLRISRNSGNMFKDSMNGNSLMIVTAKPLGMEKIDLRGTSSLAKIVGAIVSISGAFVVTLYKGPPIVISQPSSASLYQPLNSLKSDWVIGGLLLTAEYILVPLWYIVQTQIMKEYPNELTVIFFYNLSVSLIAAVVGLITERDSSAWILGPNIALVSVVCSGLFGSCVNNTVHAWALHLKGPVYVAMFKPLSIAIAVAMGVMFLGDTLHLGSLVGATIISIGFYTVMWGKAKEEIGEDYGINSLESPSPTQKDPLLQSYKTESNKGQV</sequence>